<evidence type="ECO:0000259" key="1">
    <source>
        <dbReference type="SMART" id="SM00769"/>
    </source>
</evidence>
<protein>
    <submittedName>
        <fullName evidence="2">Late embryogenesis abundant protein</fullName>
    </submittedName>
</protein>
<reference evidence="2" key="1">
    <citation type="submission" date="2017-07" db="EMBL/GenBank/DDBJ databases">
        <title>The cable genome - Insights into the physiology and evolution of filamentous bacteria capable of sulfide oxidation via long distance electron transfer.</title>
        <authorList>
            <person name="Thorup C."/>
            <person name="Bjerg J.T."/>
            <person name="Schreiber L."/>
            <person name="Nielsen L.P."/>
            <person name="Kjeldsen K.U."/>
            <person name="Boesen T."/>
            <person name="Boggild A."/>
            <person name="Meysman F."/>
            <person name="Geelhoed J."/>
            <person name="Schramm A."/>
        </authorList>
    </citation>
    <scope>NUCLEOTIDE SEQUENCE [LARGE SCALE GENOMIC DNA]</scope>
    <source>
        <strain evidence="2">GS</strain>
    </source>
</reference>
<dbReference type="GO" id="GO:0009269">
    <property type="term" value="P:response to desiccation"/>
    <property type="evidence" value="ECO:0007669"/>
    <property type="project" value="InterPro"/>
</dbReference>
<organism evidence="2 3">
    <name type="scientific">Candidatus Electronema aureum</name>
    <dbReference type="NCBI Taxonomy" id="2005002"/>
    <lineage>
        <taxon>Bacteria</taxon>
        <taxon>Pseudomonadati</taxon>
        <taxon>Thermodesulfobacteriota</taxon>
        <taxon>Desulfobulbia</taxon>
        <taxon>Desulfobulbales</taxon>
        <taxon>Desulfobulbaceae</taxon>
        <taxon>Candidatus Electronema</taxon>
    </lineage>
</organism>
<accession>A0A521G575</accession>
<evidence type="ECO:0000313" key="2">
    <source>
        <dbReference type="EMBL" id="TAA76120.1"/>
    </source>
</evidence>
<dbReference type="SUPFAM" id="SSF117070">
    <property type="entry name" value="LEA14-like"/>
    <property type="match status" value="1"/>
</dbReference>
<proteinExistence type="predicted"/>
<sequence length="176" mass="19272">MLNHTPMKPILRPLALLFALSLVPMLMLTGCSSLFWKKKTERPTVSLADMELQGIKGLETIFRLQLRVINPDDEPLEIRGLNCELKVNGKSFADGISDEHVTVPASGTTTVPVMVYAGMFDVVGSVIDLLQQSNAQQSAPKAAKPLQYELTGRLRLGEKGDDTVPFQLKGSLPPEK</sequence>
<dbReference type="Proteomes" id="UP000316238">
    <property type="component" value="Unassembled WGS sequence"/>
</dbReference>
<keyword evidence="3" id="KW-1185">Reference proteome</keyword>
<dbReference type="SMART" id="SM00769">
    <property type="entry name" value="WHy"/>
    <property type="match status" value="1"/>
</dbReference>
<name>A0A521G575_9BACT</name>
<dbReference type="Gene3D" id="2.60.40.1820">
    <property type="match status" value="1"/>
</dbReference>
<dbReference type="InterPro" id="IPR013990">
    <property type="entry name" value="WHy-dom"/>
</dbReference>
<evidence type="ECO:0000313" key="3">
    <source>
        <dbReference type="Proteomes" id="UP000316238"/>
    </source>
</evidence>
<dbReference type="Pfam" id="PF03168">
    <property type="entry name" value="LEA_2"/>
    <property type="match status" value="1"/>
</dbReference>
<gene>
    <name evidence="2" type="ORF">CDV28_10115</name>
</gene>
<comment type="caution">
    <text evidence="2">The sequence shown here is derived from an EMBL/GenBank/DDBJ whole genome shotgun (WGS) entry which is preliminary data.</text>
</comment>
<feature type="domain" description="Water stress and hypersensitive response" evidence="1">
    <location>
        <begin position="45"/>
        <end position="173"/>
    </location>
</feature>
<dbReference type="AlphaFoldDB" id="A0A521G575"/>
<dbReference type="InterPro" id="IPR004864">
    <property type="entry name" value="LEA_2"/>
</dbReference>
<dbReference type="EMBL" id="NQJD01000001">
    <property type="protein sequence ID" value="TAA76120.1"/>
    <property type="molecule type" value="Genomic_DNA"/>
</dbReference>